<keyword evidence="3" id="KW-1185">Reference proteome</keyword>
<evidence type="ECO:0000313" key="3">
    <source>
        <dbReference type="Proteomes" id="UP001153678"/>
    </source>
</evidence>
<comment type="caution">
    <text evidence="2">The sequence shown here is derived from an EMBL/GenBank/DDBJ whole genome shotgun (WGS) entry which is preliminary data.</text>
</comment>
<evidence type="ECO:0000313" key="2">
    <source>
        <dbReference type="EMBL" id="CAI2165546.1"/>
    </source>
</evidence>
<name>A0A9W4SEF5_9GLOM</name>
<keyword evidence="1" id="KW-0472">Membrane</keyword>
<dbReference type="AlphaFoldDB" id="A0A9W4SEF5"/>
<accession>A0A9W4SEF5</accession>
<dbReference type="EMBL" id="CAMKVN010000232">
    <property type="protein sequence ID" value="CAI2165546.1"/>
    <property type="molecule type" value="Genomic_DNA"/>
</dbReference>
<protein>
    <submittedName>
        <fullName evidence="2">2026_t:CDS:1</fullName>
    </submittedName>
</protein>
<keyword evidence="1" id="KW-0812">Transmembrane</keyword>
<reference evidence="2" key="1">
    <citation type="submission" date="2022-08" db="EMBL/GenBank/DDBJ databases">
        <authorList>
            <person name="Kallberg Y."/>
            <person name="Tangrot J."/>
            <person name="Rosling A."/>
        </authorList>
    </citation>
    <scope>NUCLEOTIDE SEQUENCE</scope>
    <source>
        <strain evidence="2">Wild A</strain>
    </source>
</reference>
<organism evidence="2 3">
    <name type="scientific">Funneliformis geosporum</name>
    <dbReference type="NCBI Taxonomy" id="1117311"/>
    <lineage>
        <taxon>Eukaryota</taxon>
        <taxon>Fungi</taxon>
        <taxon>Fungi incertae sedis</taxon>
        <taxon>Mucoromycota</taxon>
        <taxon>Glomeromycotina</taxon>
        <taxon>Glomeromycetes</taxon>
        <taxon>Glomerales</taxon>
        <taxon>Glomeraceae</taxon>
        <taxon>Funneliformis</taxon>
    </lineage>
</organism>
<gene>
    <name evidence="2" type="ORF">FWILDA_LOCUS2126</name>
</gene>
<dbReference type="Proteomes" id="UP001153678">
    <property type="component" value="Unassembled WGS sequence"/>
</dbReference>
<evidence type="ECO:0000256" key="1">
    <source>
        <dbReference type="SAM" id="Phobius"/>
    </source>
</evidence>
<feature type="transmembrane region" description="Helical" evidence="1">
    <location>
        <begin position="15"/>
        <end position="37"/>
    </location>
</feature>
<dbReference type="OrthoDB" id="2364635at2759"/>
<proteinExistence type="predicted"/>
<keyword evidence="1" id="KW-1133">Transmembrane helix</keyword>
<sequence>MAPIVSPENNENNNFNLPVIISLVVVGVLMISVGIIINRWLKNKKNVLPLEKSMMSRGPTKKFDSITQLIIPSPAFNKETTLPVYRKSDTWERYLQMIQTPDKLNDVVLSMKIDNIHSRNNSNSTSNSL</sequence>